<dbReference type="Proteomes" id="UP000828390">
    <property type="component" value="Unassembled WGS sequence"/>
</dbReference>
<reference evidence="1" key="1">
    <citation type="journal article" date="2019" name="bioRxiv">
        <title>The Genome of the Zebra Mussel, Dreissena polymorpha: A Resource for Invasive Species Research.</title>
        <authorList>
            <person name="McCartney M.A."/>
            <person name="Auch B."/>
            <person name="Kono T."/>
            <person name="Mallez S."/>
            <person name="Zhang Y."/>
            <person name="Obille A."/>
            <person name="Becker A."/>
            <person name="Abrahante J.E."/>
            <person name="Garbe J."/>
            <person name="Badalamenti J.P."/>
            <person name="Herman A."/>
            <person name="Mangelson H."/>
            <person name="Liachko I."/>
            <person name="Sullivan S."/>
            <person name="Sone E.D."/>
            <person name="Koren S."/>
            <person name="Silverstein K.A.T."/>
            <person name="Beckman K.B."/>
            <person name="Gohl D.M."/>
        </authorList>
    </citation>
    <scope>NUCLEOTIDE SEQUENCE</scope>
    <source>
        <strain evidence="1">Duluth1</strain>
        <tissue evidence="1">Whole animal</tissue>
    </source>
</reference>
<comment type="caution">
    <text evidence="1">The sequence shown here is derived from an EMBL/GenBank/DDBJ whole genome shotgun (WGS) entry which is preliminary data.</text>
</comment>
<proteinExistence type="predicted"/>
<dbReference type="EMBL" id="JAIWYP010000008">
    <property type="protein sequence ID" value="KAH3784382.1"/>
    <property type="molecule type" value="Genomic_DNA"/>
</dbReference>
<evidence type="ECO:0000313" key="1">
    <source>
        <dbReference type="EMBL" id="KAH3784382.1"/>
    </source>
</evidence>
<evidence type="ECO:0000313" key="2">
    <source>
        <dbReference type="Proteomes" id="UP000828390"/>
    </source>
</evidence>
<reference evidence="1" key="2">
    <citation type="submission" date="2020-11" db="EMBL/GenBank/DDBJ databases">
        <authorList>
            <person name="McCartney M.A."/>
            <person name="Auch B."/>
            <person name="Kono T."/>
            <person name="Mallez S."/>
            <person name="Becker A."/>
            <person name="Gohl D.M."/>
            <person name="Silverstein K.A.T."/>
            <person name="Koren S."/>
            <person name="Bechman K.B."/>
            <person name="Herman A."/>
            <person name="Abrahante J.E."/>
            <person name="Garbe J."/>
        </authorList>
    </citation>
    <scope>NUCLEOTIDE SEQUENCE</scope>
    <source>
        <strain evidence="1">Duluth1</strain>
        <tissue evidence="1">Whole animal</tissue>
    </source>
</reference>
<gene>
    <name evidence="1" type="ORF">DPMN_162336</name>
</gene>
<name>A0A9D4EUW4_DREPO</name>
<protein>
    <submittedName>
        <fullName evidence="1">Uncharacterized protein</fullName>
    </submittedName>
</protein>
<accession>A0A9D4EUW4</accession>
<dbReference type="AlphaFoldDB" id="A0A9D4EUW4"/>
<keyword evidence="2" id="KW-1185">Reference proteome</keyword>
<organism evidence="1 2">
    <name type="scientific">Dreissena polymorpha</name>
    <name type="common">Zebra mussel</name>
    <name type="synonym">Mytilus polymorpha</name>
    <dbReference type="NCBI Taxonomy" id="45954"/>
    <lineage>
        <taxon>Eukaryota</taxon>
        <taxon>Metazoa</taxon>
        <taxon>Spiralia</taxon>
        <taxon>Lophotrochozoa</taxon>
        <taxon>Mollusca</taxon>
        <taxon>Bivalvia</taxon>
        <taxon>Autobranchia</taxon>
        <taxon>Heteroconchia</taxon>
        <taxon>Euheterodonta</taxon>
        <taxon>Imparidentia</taxon>
        <taxon>Neoheterodontei</taxon>
        <taxon>Myida</taxon>
        <taxon>Dreissenoidea</taxon>
        <taxon>Dreissenidae</taxon>
        <taxon>Dreissena</taxon>
    </lineage>
</organism>
<sequence length="115" mass="12454">MSVHERTISADQYITVPKAVSFAKTGWSSVNVQRLAEVLSLLLTMLNTLACQNGTNIIRGYATARLLVRGGHIVCLCGESPQHSASFRATTPSLYQPRVLSQSETAAYVRSGSNK</sequence>